<dbReference type="InterPro" id="IPR003661">
    <property type="entry name" value="HisK_dim/P_dom"/>
</dbReference>
<dbReference type="CDD" id="cd16922">
    <property type="entry name" value="HATPase_EvgS-ArcB-TorS-like"/>
    <property type="match status" value="1"/>
</dbReference>
<dbReference type="SUPFAM" id="SSF47384">
    <property type="entry name" value="Homodimeric domain of signal transducing histidine kinase"/>
    <property type="match status" value="1"/>
</dbReference>
<evidence type="ECO:0000256" key="7">
    <source>
        <dbReference type="PROSITE-ProRule" id="PRU00339"/>
    </source>
</evidence>
<dbReference type="GO" id="GO:0000155">
    <property type="term" value="F:phosphorelay sensor kinase activity"/>
    <property type="evidence" value="ECO:0007669"/>
    <property type="project" value="InterPro"/>
</dbReference>
<dbReference type="SMART" id="SM00388">
    <property type="entry name" value="HisKA"/>
    <property type="match status" value="1"/>
</dbReference>
<dbReference type="InterPro" id="IPR004358">
    <property type="entry name" value="Sig_transdc_His_kin-like_C"/>
</dbReference>
<keyword evidence="9" id="KW-1133">Transmembrane helix</keyword>
<evidence type="ECO:0000256" key="9">
    <source>
        <dbReference type="SAM" id="Phobius"/>
    </source>
</evidence>
<accession>A0A6M4ASK2</accession>
<evidence type="ECO:0000256" key="8">
    <source>
        <dbReference type="SAM" id="MobiDB-lite"/>
    </source>
</evidence>
<keyword evidence="5" id="KW-0418">Kinase</keyword>
<dbReference type="EMBL" id="CP053015">
    <property type="protein sequence ID" value="QJQ32043.1"/>
    <property type="molecule type" value="Genomic_DNA"/>
</dbReference>
<evidence type="ECO:0000256" key="3">
    <source>
        <dbReference type="ARBA" id="ARBA00022553"/>
    </source>
</evidence>
<dbReference type="RefSeq" id="WP_169944841.1">
    <property type="nucleotide sequence ID" value="NZ_CP053015.1"/>
</dbReference>
<dbReference type="InterPro" id="IPR036890">
    <property type="entry name" value="HATPase_C_sf"/>
</dbReference>
<sequence>MTRRDFWRGCLFFLLTFAALPSSAEGIGRDYLTEMSLPLATNPEIADSHSRERIRSLTGDYRAANGDALAEALWVNANAKFRLGQTDEARELLARVERMARSEGASSRMLAYVQLLRGAMDRSAGNLGSALQFYRQAQQRFIALSDDRGHALALQSLGELYAAVGDSENAINYLKMAQETYEGDPAFLMSLYNNQGVAYQNGERHVEAISSFLKAIESAEEIGSPSVITRIRLNITMSALWSGQLNLARATLDDIGRPAAYSNVAQRSDIFAFQAFLALKEGRLRQARELIDQALSGIDSGTTTSSFGKVHVIAHEIYARIGDSRRALEQLEAVRRLDQSDAQITASNRAAVIAAQFQFAAQDARIARLKAQQRQKAIEYQRNVALVSVFGSLVALSLLFALLILAIRSRNRARRDRADLAVANGHLQRALAAKAEFLASTSHELRTPLNGILGMTQIMLADSNLSDRLRNQVDLVHDAGTTMRTLVDDILDVAKIEHGSFIITPRPTDVVSLAARVIRLFEAQSLERGIVLHLDADTMPEGRLLVDPDRMTQILFNLVGNALKFTHEGSVRVELSRIEDDGGQRLLLSVVDQGVGIAPEWHEAIFDMFRQVDGTRTRQFGGTGLGLAICRQLARAMDGDIGVESVVGEGSRFTVSLPWQEVEAEVEPLFVPGLGGESSGELVRDEDIIVVAPDPLRAALLAAMVRHAGLTAVIIDAPEQIAMLASDPGKLCLVDVRAMAKLVEACNQSGTNPLARMIIAGQGDEVVPEQIAAQSVQVEFARNSVAAAIRAAAAERETNGQGNCSLHQGLTRANADAGANRNKRRSRAMSGM</sequence>
<dbReference type="Proteomes" id="UP000503018">
    <property type="component" value="Chromosome"/>
</dbReference>
<feature type="compositionally biased region" description="Polar residues" evidence="8">
    <location>
        <begin position="799"/>
        <end position="808"/>
    </location>
</feature>
<dbReference type="GO" id="GO:0005886">
    <property type="term" value="C:plasma membrane"/>
    <property type="evidence" value="ECO:0007669"/>
    <property type="project" value="TreeGrafter"/>
</dbReference>
<dbReference type="SUPFAM" id="SSF48452">
    <property type="entry name" value="TPR-like"/>
    <property type="match status" value="1"/>
</dbReference>
<dbReference type="CDD" id="cd00082">
    <property type="entry name" value="HisKA"/>
    <property type="match status" value="1"/>
</dbReference>
<feature type="compositionally biased region" description="Basic residues" evidence="8">
    <location>
        <begin position="821"/>
        <end position="832"/>
    </location>
</feature>
<keyword evidence="6" id="KW-0902">Two-component regulatory system</keyword>
<dbReference type="InterPro" id="IPR019734">
    <property type="entry name" value="TPR_rpt"/>
</dbReference>
<reference evidence="12 13" key="1">
    <citation type="submission" date="2020-01" db="EMBL/GenBank/DDBJ databases">
        <title>Sphingomonas sp. strain CSW-10.</title>
        <authorList>
            <person name="Chen W.-M."/>
        </authorList>
    </citation>
    <scope>NUCLEOTIDE SEQUENCE [LARGE SCALE GENOMIC DNA]</scope>
    <source>
        <strain evidence="12 13">CSW-10</strain>
    </source>
</reference>
<dbReference type="InterPro" id="IPR005467">
    <property type="entry name" value="His_kinase_dom"/>
</dbReference>
<feature type="region of interest" description="Disordered" evidence="8">
    <location>
        <begin position="798"/>
        <end position="832"/>
    </location>
</feature>
<keyword evidence="4" id="KW-0808">Transferase</keyword>
<feature type="transmembrane region" description="Helical" evidence="9">
    <location>
        <begin position="384"/>
        <end position="407"/>
    </location>
</feature>
<evidence type="ECO:0000313" key="13">
    <source>
        <dbReference type="Proteomes" id="UP000503018"/>
    </source>
</evidence>
<protein>
    <recommendedName>
        <fullName evidence="2">histidine kinase</fullName>
        <ecNumber evidence="2">2.7.13.3</ecNumber>
    </recommendedName>
</protein>
<evidence type="ECO:0000256" key="4">
    <source>
        <dbReference type="ARBA" id="ARBA00022679"/>
    </source>
</evidence>
<evidence type="ECO:0000256" key="1">
    <source>
        <dbReference type="ARBA" id="ARBA00000085"/>
    </source>
</evidence>
<dbReference type="EC" id="2.7.13.3" evidence="2"/>
<dbReference type="SMART" id="SM00028">
    <property type="entry name" value="TPR"/>
    <property type="match status" value="4"/>
</dbReference>
<dbReference type="AlphaFoldDB" id="A0A6M4ASK2"/>
<dbReference type="FunFam" id="3.30.565.10:FF:000010">
    <property type="entry name" value="Sensor histidine kinase RcsC"/>
    <property type="match status" value="1"/>
</dbReference>
<evidence type="ECO:0000256" key="10">
    <source>
        <dbReference type="SAM" id="SignalP"/>
    </source>
</evidence>
<dbReference type="Gene3D" id="1.25.40.10">
    <property type="entry name" value="Tetratricopeptide repeat domain"/>
    <property type="match status" value="1"/>
</dbReference>
<dbReference type="PRINTS" id="PR00344">
    <property type="entry name" value="BCTRLSENSOR"/>
</dbReference>
<dbReference type="PROSITE" id="PS50109">
    <property type="entry name" value="HIS_KIN"/>
    <property type="match status" value="1"/>
</dbReference>
<dbReference type="SMART" id="SM00387">
    <property type="entry name" value="HATPase_c"/>
    <property type="match status" value="1"/>
</dbReference>
<keyword evidence="9" id="KW-0472">Membrane</keyword>
<evidence type="ECO:0000259" key="11">
    <source>
        <dbReference type="PROSITE" id="PS50109"/>
    </source>
</evidence>
<dbReference type="InterPro" id="IPR036097">
    <property type="entry name" value="HisK_dim/P_sf"/>
</dbReference>
<dbReference type="Pfam" id="PF00512">
    <property type="entry name" value="HisKA"/>
    <property type="match status" value="1"/>
</dbReference>
<dbReference type="PROSITE" id="PS50005">
    <property type="entry name" value="TPR"/>
    <property type="match status" value="1"/>
</dbReference>
<keyword evidence="7" id="KW-0802">TPR repeat</keyword>
<comment type="catalytic activity">
    <reaction evidence="1">
        <text>ATP + protein L-histidine = ADP + protein N-phospho-L-histidine.</text>
        <dbReference type="EC" id="2.7.13.3"/>
    </reaction>
</comment>
<keyword evidence="3" id="KW-0597">Phosphoprotein</keyword>
<dbReference type="KEGG" id="slan:GV829_05885"/>
<feature type="chain" id="PRO_5026975221" description="histidine kinase" evidence="10">
    <location>
        <begin position="25"/>
        <end position="832"/>
    </location>
</feature>
<feature type="signal peptide" evidence="10">
    <location>
        <begin position="1"/>
        <end position="24"/>
    </location>
</feature>
<evidence type="ECO:0000313" key="12">
    <source>
        <dbReference type="EMBL" id="QJQ32043.1"/>
    </source>
</evidence>
<dbReference type="Pfam" id="PF13181">
    <property type="entry name" value="TPR_8"/>
    <property type="match status" value="1"/>
</dbReference>
<organism evidence="12 13">
    <name type="scientific">Sphingomonas lacunae</name>
    <dbReference type="NCBI Taxonomy" id="2698828"/>
    <lineage>
        <taxon>Bacteria</taxon>
        <taxon>Pseudomonadati</taxon>
        <taxon>Pseudomonadota</taxon>
        <taxon>Alphaproteobacteria</taxon>
        <taxon>Sphingomonadales</taxon>
        <taxon>Sphingomonadaceae</taxon>
        <taxon>Sphingomonas</taxon>
    </lineage>
</organism>
<evidence type="ECO:0000256" key="6">
    <source>
        <dbReference type="ARBA" id="ARBA00023012"/>
    </source>
</evidence>
<dbReference type="InterPro" id="IPR011990">
    <property type="entry name" value="TPR-like_helical_dom_sf"/>
</dbReference>
<dbReference type="Gene3D" id="3.30.565.10">
    <property type="entry name" value="Histidine kinase-like ATPase, C-terminal domain"/>
    <property type="match status" value="1"/>
</dbReference>
<dbReference type="Gene3D" id="1.10.287.130">
    <property type="match status" value="1"/>
</dbReference>
<dbReference type="SUPFAM" id="SSF55874">
    <property type="entry name" value="ATPase domain of HSP90 chaperone/DNA topoisomerase II/histidine kinase"/>
    <property type="match status" value="1"/>
</dbReference>
<gene>
    <name evidence="12" type="ORF">GV829_05885</name>
</gene>
<evidence type="ECO:0000256" key="5">
    <source>
        <dbReference type="ARBA" id="ARBA00022777"/>
    </source>
</evidence>
<feature type="repeat" description="TPR" evidence="7">
    <location>
        <begin position="151"/>
        <end position="184"/>
    </location>
</feature>
<dbReference type="InterPro" id="IPR003594">
    <property type="entry name" value="HATPase_dom"/>
</dbReference>
<name>A0A6M4ASK2_9SPHN</name>
<dbReference type="GO" id="GO:0009927">
    <property type="term" value="F:histidine phosphotransfer kinase activity"/>
    <property type="evidence" value="ECO:0007669"/>
    <property type="project" value="TreeGrafter"/>
</dbReference>
<keyword evidence="13" id="KW-1185">Reference proteome</keyword>
<dbReference type="PANTHER" id="PTHR43047">
    <property type="entry name" value="TWO-COMPONENT HISTIDINE PROTEIN KINASE"/>
    <property type="match status" value="1"/>
</dbReference>
<proteinExistence type="predicted"/>
<feature type="domain" description="Histidine kinase" evidence="11">
    <location>
        <begin position="440"/>
        <end position="661"/>
    </location>
</feature>
<dbReference type="PANTHER" id="PTHR43047:SF72">
    <property type="entry name" value="OSMOSENSING HISTIDINE PROTEIN KINASE SLN1"/>
    <property type="match status" value="1"/>
</dbReference>
<dbReference type="Pfam" id="PF02518">
    <property type="entry name" value="HATPase_c"/>
    <property type="match status" value="1"/>
</dbReference>
<evidence type="ECO:0000256" key="2">
    <source>
        <dbReference type="ARBA" id="ARBA00012438"/>
    </source>
</evidence>
<keyword evidence="9" id="KW-0812">Transmembrane</keyword>
<keyword evidence="10" id="KW-0732">Signal</keyword>